<evidence type="ECO:0000313" key="3">
    <source>
        <dbReference type="Proteomes" id="UP000257109"/>
    </source>
</evidence>
<protein>
    <submittedName>
        <fullName evidence="2">Uncharacterized protein</fullName>
    </submittedName>
</protein>
<feature type="region of interest" description="Disordered" evidence="1">
    <location>
        <begin position="1"/>
        <end position="29"/>
    </location>
</feature>
<proteinExistence type="predicted"/>
<evidence type="ECO:0000256" key="1">
    <source>
        <dbReference type="SAM" id="MobiDB-lite"/>
    </source>
</evidence>
<accession>A0A371HTG5</accession>
<evidence type="ECO:0000313" key="2">
    <source>
        <dbReference type="EMBL" id="RDY06090.1"/>
    </source>
</evidence>
<organism evidence="2 3">
    <name type="scientific">Mucuna pruriens</name>
    <name type="common">Velvet bean</name>
    <name type="synonym">Dolichos pruriens</name>
    <dbReference type="NCBI Taxonomy" id="157652"/>
    <lineage>
        <taxon>Eukaryota</taxon>
        <taxon>Viridiplantae</taxon>
        <taxon>Streptophyta</taxon>
        <taxon>Embryophyta</taxon>
        <taxon>Tracheophyta</taxon>
        <taxon>Spermatophyta</taxon>
        <taxon>Magnoliopsida</taxon>
        <taxon>eudicotyledons</taxon>
        <taxon>Gunneridae</taxon>
        <taxon>Pentapetalae</taxon>
        <taxon>rosids</taxon>
        <taxon>fabids</taxon>
        <taxon>Fabales</taxon>
        <taxon>Fabaceae</taxon>
        <taxon>Papilionoideae</taxon>
        <taxon>50 kb inversion clade</taxon>
        <taxon>NPAAA clade</taxon>
        <taxon>indigoferoid/millettioid clade</taxon>
        <taxon>Phaseoleae</taxon>
        <taxon>Mucuna</taxon>
    </lineage>
</organism>
<feature type="compositionally biased region" description="Polar residues" evidence="1">
    <location>
        <begin position="16"/>
        <end position="29"/>
    </location>
</feature>
<dbReference type="EMBL" id="QJKJ01001754">
    <property type="protein sequence ID" value="RDY06090.1"/>
    <property type="molecule type" value="Genomic_DNA"/>
</dbReference>
<dbReference type="AlphaFoldDB" id="A0A371HTG5"/>
<sequence length="276" mass="30725">MCSVDSGVSDGEVSETVGTETNHSVANTSEDLSAAVSETLLATSESIPYVVEMKTNDSTQVSACDSAEGLVTQVVDNLNNHKNVELDELSHQDKLLQQNNLETGGKTKSLSLQGCKQNVSDGGIELKQPKQGVVELSTEAITLRTVQERQDESTSCSAECDRTADSLGMFISTTLDSQDVSHHGCSPEHQNQLRDKMYKKIILKCILCVDDIVLIEELREKVNFKFELWRQILESNDFHLSRSKIENMHCNFSKKQEKNDLEVFGNGINIIKRWKN</sequence>
<feature type="non-terminal residue" evidence="2">
    <location>
        <position position="1"/>
    </location>
</feature>
<keyword evidence="3" id="KW-1185">Reference proteome</keyword>
<name>A0A371HTG5_MUCPR</name>
<reference evidence="2" key="1">
    <citation type="submission" date="2018-05" db="EMBL/GenBank/DDBJ databases">
        <title>Draft genome of Mucuna pruriens seed.</title>
        <authorList>
            <person name="Nnadi N.E."/>
            <person name="Vos R."/>
            <person name="Hasami M.H."/>
            <person name="Devisetty U.K."/>
            <person name="Aguiy J.C."/>
        </authorList>
    </citation>
    <scope>NUCLEOTIDE SEQUENCE [LARGE SCALE GENOMIC DNA]</scope>
    <source>
        <strain evidence="2">JCA_2017</strain>
    </source>
</reference>
<gene>
    <name evidence="2" type="ORF">CR513_09984</name>
</gene>
<dbReference type="Proteomes" id="UP000257109">
    <property type="component" value="Unassembled WGS sequence"/>
</dbReference>
<dbReference type="OrthoDB" id="1225857at2759"/>
<feature type="compositionally biased region" description="Low complexity" evidence="1">
    <location>
        <begin position="1"/>
        <end position="15"/>
    </location>
</feature>
<comment type="caution">
    <text evidence="2">The sequence shown here is derived from an EMBL/GenBank/DDBJ whole genome shotgun (WGS) entry which is preliminary data.</text>
</comment>